<dbReference type="STRING" id="988801.SAMN05216522_102231"/>
<dbReference type="Proteomes" id="UP000242515">
    <property type="component" value="Unassembled WGS sequence"/>
</dbReference>
<feature type="coiled-coil region" evidence="1">
    <location>
        <begin position="61"/>
        <end position="95"/>
    </location>
</feature>
<evidence type="ECO:0000313" key="2">
    <source>
        <dbReference type="EMBL" id="SEQ34819.1"/>
    </source>
</evidence>
<accession>A0A1H9FA95</accession>
<sequence>MNITKKPLLDAGNQGIIGFEITISSYFFNVNKANDQLNKIRDKRYDVEYIIDEWQESQSEIVEETDELQILKGTLQELITEEEKLTKEIDDYYNRHDETDQSNGEFNPYNHLYSDSRSLSYATTLDTDASFIKHKPDEFGDFPPYLSVNIESFKASIDFTFSSAIAEENRDDIVLRFFTDHTLYGEMKSYDVSISSYSTDSYSSFVKFCEWVRMDAEEDFVDDDLGYWGTDQTFSDGESLLSLDNCTISPGHTSLSLHSLSVINIKALSCTIDFHDEGKVSALIKIINGNELVEQRDTLGFMIANRDAILSELVNEIFTDKSPSEAIDLFRKLNGPDDSVIKAGSILILADPEYPYEEELAQLITAQKTAQLALEAVQNEGINRDFFLDHYATLSHFSSIASTGVGITGTVGEVYFTKINKILNQIDQLYKSTYVGNTALGGEAYYLRRGVLFSELDTLLKHSFLRQVFDLPQDQKIKSALRLSSKSIVHHWKKSGTTEIPGYATHLNNASKLVKIMKTTGYVGIAFSAMYSANEIYNACSVGRVSECKQTTFREIGKFTGVIAGGALGMRICIGLFPNVYATAGCVITLGTLIGIGGGYLGESIGNDIYESFEG</sequence>
<keyword evidence="3" id="KW-1185">Reference proteome</keyword>
<dbReference type="AlphaFoldDB" id="A0A1H9FA95"/>
<dbReference type="RefSeq" id="WP_092673084.1">
    <property type="nucleotide sequence ID" value="NZ_FOGC01000002.1"/>
</dbReference>
<evidence type="ECO:0000256" key="1">
    <source>
        <dbReference type="SAM" id="Coils"/>
    </source>
</evidence>
<proteinExistence type="predicted"/>
<organism evidence="2 3">
    <name type="scientific">Rosenbergiella nectarea</name>
    <dbReference type="NCBI Taxonomy" id="988801"/>
    <lineage>
        <taxon>Bacteria</taxon>
        <taxon>Pseudomonadati</taxon>
        <taxon>Pseudomonadota</taxon>
        <taxon>Gammaproteobacteria</taxon>
        <taxon>Enterobacterales</taxon>
        <taxon>Erwiniaceae</taxon>
        <taxon>Rosenbergiella</taxon>
    </lineage>
</organism>
<dbReference type="EMBL" id="FOGC01000002">
    <property type="protein sequence ID" value="SEQ34819.1"/>
    <property type="molecule type" value="Genomic_DNA"/>
</dbReference>
<name>A0A1H9FA95_9GAMM</name>
<keyword evidence="1" id="KW-0175">Coiled coil</keyword>
<reference evidence="3" key="1">
    <citation type="submission" date="2016-10" db="EMBL/GenBank/DDBJ databases">
        <authorList>
            <person name="Varghese N."/>
            <person name="Submissions S."/>
        </authorList>
    </citation>
    <scope>NUCLEOTIDE SEQUENCE [LARGE SCALE GENOMIC DNA]</scope>
    <source>
        <strain evidence="3">8N4</strain>
    </source>
</reference>
<gene>
    <name evidence="2" type="ORF">SAMN05216522_102231</name>
</gene>
<dbReference type="OrthoDB" id="9204728at2"/>
<evidence type="ECO:0000313" key="3">
    <source>
        <dbReference type="Proteomes" id="UP000242515"/>
    </source>
</evidence>
<protein>
    <submittedName>
        <fullName evidence="2">Uncharacterized protein</fullName>
    </submittedName>
</protein>